<evidence type="ECO:0000256" key="1">
    <source>
        <dbReference type="ARBA" id="ARBA00004462"/>
    </source>
</evidence>
<keyword evidence="5" id="KW-0946">Virion</keyword>
<keyword evidence="10" id="KW-1015">Disulfide bond</keyword>
<keyword evidence="13" id="KW-1185">Reference proteome</keyword>
<dbReference type="RefSeq" id="YP_008658534.1">
    <property type="nucleotide sequence ID" value="NC_022563.1"/>
</dbReference>
<gene>
    <name evidence="12" type="primary">A21L</name>
    <name evidence="12" type="ORF">SQPV_1090</name>
</gene>
<evidence type="ECO:0000256" key="5">
    <source>
        <dbReference type="ARBA" id="ARBA00022844"/>
    </source>
</evidence>
<dbReference type="GO" id="GO:0046718">
    <property type="term" value="P:symbiont entry into host cell"/>
    <property type="evidence" value="ECO:0007669"/>
    <property type="project" value="UniProtKB-KW"/>
</dbReference>
<evidence type="ECO:0000256" key="8">
    <source>
        <dbReference type="ARBA" id="ARBA00022989"/>
    </source>
</evidence>
<keyword evidence="4" id="KW-0812">Transmembrane</keyword>
<reference evidence="12 13" key="2">
    <citation type="submission" date="2013-10" db="EMBL/GenBank/DDBJ databases">
        <title>The genome of epidemic Squirrel Poxvirus reveals novel virulence genes.</title>
        <authorList>
            <person name="Darby A.C."/>
            <person name="McInnes C.J."/>
            <person name="Kjaer K.H."/>
            <person name="Wood A.R."/>
            <person name="Hughes M."/>
            <person name="Martensen P.M."/>
            <person name="Radford A.D."/>
            <person name="Hall N."/>
            <person name="Chantrey J."/>
        </authorList>
    </citation>
    <scope>NUCLEOTIDE SEQUENCE [LARGE SCALE GENOMIC DNA]</scope>
    <source>
        <strain evidence="12">Red squirrel UK</strain>
    </source>
</reference>
<evidence type="ECO:0000313" key="13">
    <source>
        <dbReference type="Proteomes" id="UP000144311"/>
    </source>
</evidence>
<sequence>MFALFLVLCYFILIFNMIVPRISEKMRRERDAYVEFTRRSRDGFDCVNDALVAMEFTTSGVTALVAADRDGRTPLKCADRARATREALLSCDDPPNATVAGICDRAYTRLFFRT</sequence>
<evidence type="ECO:0000256" key="6">
    <source>
        <dbReference type="ARBA" id="ARBA00022879"/>
    </source>
</evidence>
<dbReference type="GO" id="GO:0055036">
    <property type="term" value="C:virion membrane"/>
    <property type="evidence" value="ECO:0007669"/>
    <property type="project" value="UniProtKB-SubCell"/>
</dbReference>
<organism evidence="12 13">
    <name type="scientific">Squirrelpox virus</name>
    <dbReference type="NCBI Taxonomy" id="240426"/>
    <lineage>
        <taxon>Viruses</taxon>
        <taxon>Varidnaviria</taxon>
        <taxon>Bamfordvirae</taxon>
        <taxon>Nucleocytoviricota</taxon>
        <taxon>Pokkesviricetes</taxon>
        <taxon>Chitovirales</taxon>
        <taxon>Poxviridae</taxon>
        <taxon>Chordopoxvirinae</taxon>
        <taxon>Sciuripoxvirus</taxon>
        <taxon>Sciuripoxvirus squirrelpox</taxon>
    </lineage>
</organism>
<keyword evidence="8" id="KW-1133">Transmembrane helix</keyword>
<dbReference type="GO" id="GO:0039663">
    <property type="term" value="P:membrane fusion involved in viral entry into host cell"/>
    <property type="evidence" value="ECO:0007669"/>
    <property type="project" value="UniProtKB-KW"/>
</dbReference>
<keyword evidence="9" id="KW-0472">Membrane</keyword>
<keyword evidence="11" id="KW-1160">Virus entry into host cell</keyword>
<dbReference type="OrthoDB" id="24842at10239"/>
<dbReference type="GeneID" id="18158457"/>
<evidence type="ECO:0000256" key="11">
    <source>
        <dbReference type="ARBA" id="ARBA00023296"/>
    </source>
</evidence>
<evidence type="ECO:0000256" key="2">
    <source>
        <dbReference type="ARBA" id="ARBA00022506"/>
    </source>
</evidence>
<proteinExistence type="predicted"/>
<dbReference type="EMBL" id="HE601899">
    <property type="protein sequence ID" value="CCD83292.1"/>
    <property type="molecule type" value="Genomic_DNA"/>
</dbReference>
<keyword evidence="7" id="KW-0735">Signal-anchor</keyword>
<evidence type="ECO:0000256" key="10">
    <source>
        <dbReference type="ARBA" id="ARBA00023157"/>
    </source>
</evidence>
<accession>U3UBA9</accession>
<dbReference type="GO" id="GO:0019031">
    <property type="term" value="C:viral envelope"/>
    <property type="evidence" value="ECO:0007669"/>
    <property type="project" value="UniProtKB-KW"/>
</dbReference>
<dbReference type="KEGG" id="vg:18158457"/>
<evidence type="ECO:0000256" key="3">
    <source>
        <dbReference type="ARBA" id="ARBA00022595"/>
    </source>
</evidence>
<evidence type="ECO:0000256" key="4">
    <source>
        <dbReference type="ARBA" id="ARBA00022692"/>
    </source>
</evidence>
<keyword evidence="2" id="KW-1168">Fusion of virus membrane with host membrane</keyword>
<dbReference type="Pfam" id="PF05323">
    <property type="entry name" value="Pox_A21"/>
    <property type="match status" value="1"/>
</dbReference>
<evidence type="ECO:0000256" key="7">
    <source>
        <dbReference type="ARBA" id="ARBA00022968"/>
    </source>
</evidence>
<protein>
    <submittedName>
        <fullName evidence="12">Subunit of the poxvirus multiprotein entry-fusion complex</fullName>
    </submittedName>
</protein>
<name>U3UBA9_9POXV</name>
<keyword evidence="3" id="KW-1162">Viral penetration into host cytoplasm</keyword>
<evidence type="ECO:0000256" key="9">
    <source>
        <dbReference type="ARBA" id="ARBA00023136"/>
    </source>
</evidence>
<comment type="subcellular location">
    <subcellularLocation>
        <location evidence="1">Virion membrane</location>
        <topology evidence="1">Single-pass type III membrane protein</topology>
    </subcellularLocation>
</comment>
<dbReference type="InterPro" id="IPR007987">
    <property type="entry name" value="Poxvirus_A21"/>
</dbReference>
<reference evidence="12 13" key="1">
    <citation type="submission" date="2011-10" db="EMBL/GenBank/DDBJ databases">
        <authorList>
            <person name="Darby A."/>
        </authorList>
    </citation>
    <scope>NUCLEOTIDE SEQUENCE [LARGE SCALE GENOMIC DNA]</scope>
    <source>
        <strain evidence="12">Red squirrel UK</strain>
    </source>
</reference>
<evidence type="ECO:0000313" key="12">
    <source>
        <dbReference type="EMBL" id="CCD83292.1"/>
    </source>
</evidence>
<dbReference type="Proteomes" id="UP000144311">
    <property type="component" value="Segment"/>
</dbReference>
<keyword evidence="6" id="KW-0261">Viral envelope protein</keyword>